<evidence type="ECO:0000256" key="7">
    <source>
        <dbReference type="ARBA" id="ARBA00022912"/>
    </source>
</evidence>
<dbReference type="EMBL" id="CALNXJ010000012">
    <property type="protein sequence ID" value="CAH3111319.1"/>
    <property type="molecule type" value="Genomic_DNA"/>
</dbReference>
<keyword evidence="4" id="KW-0479">Metal-binding</keyword>
<feature type="compositionally biased region" description="Acidic residues" evidence="10">
    <location>
        <begin position="255"/>
        <end position="290"/>
    </location>
</feature>
<feature type="compositionally biased region" description="Basic and acidic residues" evidence="10">
    <location>
        <begin position="204"/>
        <end position="222"/>
    </location>
</feature>
<evidence type="ECO:0000256" key="3">
    <source>
        <dbReference type="ARBA" id="ARBA00013081"/>
    </source>
</evidence>
<gene>
    <name evidence="12" type="ORF">PMEA_00004042</name>
</gene>
<protein>
    <recommendedName>
        <fullName evidence="3">protein-serine/threonine phosphatase</fullName>
        <ecNumber evidence="3">3.1.3.16</ecNumber>
    </recommendedName>
</protein>
<feature type="region of interest" description="Disordered" evidence="10">
    <location>
        <begin position="173"/>
        <end position="303"/>
    </location>
</feature>
<feature type="compositionally biased region" description="Basic and acidic residues" evidence="10">
    <location>
        <begin position="528"/>
        <end position="537"/>
    </location>
</feature>
<evidence type="ECO:0000256" key="6">
    <source>
        <dbReference type="ARBA" id="ARBA00022842"/>
    </source>
</evidence>
<proteinExistence type="inferred from homology"/>
<dbReference type="InterPro" id="IPR036457">
    <property type="entry name" value="PPM-type-like_dom_sf"/>
</dbReference>
<organism evidence="12 13">
    <name type="scientific">Pocillopora meandrina</name>
    <dbReference type="NCBI Taxonomy" id="46732"/>
    <lineage>
        <taxon>Eukaryota</taxon>
        <taxon>Metazoa</taxon>
        <taxon>Cnidaria</taxon>
        <taxon>Anthozoa</taxon>
        <taxon>Hexacorallia</taxon>
        <taxon>Scleractinia</taxon>
        <taxon>Astrocoeniina</taxon>
        <taxon>Pocilloporidae</taxon>
        <taxon>Pocillopora</taxon>
    </lineage>
</organism>
<evidence type="ECO:0000259" key="11">
    <source>
        <dbReference type="PROSITE" id="PS51746"/>
    </source>
</evidence>
<keyword evidence="7 9" id="KW-0904">Protein phosphatase</keyword>
<dbReference type="PROSITE" id="PS51746">
    <property type="entry name" value="PPM_2"/>
    <property type="match status" value="1"/>
</dbReference>
<dbReference type="CDD" id="cd00143">
    <property type="entry name" value="PP2Cc"/>
    <property type="match status" value="2"/>
</dbReference>
<sequence length="537" mass="59494">MGAYLAKPKTEKISEGSENGNVSYGVSCMQGWRVTMEDAHTCMLDFDENSTLFAVYDGHGGSEVAQYVAKHFPEVLKRMGTYKKGEIKQSMIDSFLEMDQQIISEEGLAELKELAGLDKDLDEEEDLGMLEKEATMPLRELLLKMKEIIKILFQGHFLFSRGKFQLSCLTVSSEEGEDKVKENGSQNGEEGSMSSTNSTQDVANNDKEKEKRDLDNESKNEEQPEQEEAENKCSSMDGNSHNEKEFAGASAGTEDNNDDDSDDDDDDDDDEDDEEEDDSNDDEDDADDGNEVPPGSDEVNRGCFYHFPQGLKVTSYQESEGVGYDSGTTAIVAFLQENQLTVANVGDSRCVLCRNGRALEMSMDHKPEDEHELNRIHKAGGKVTCEGRVNGGLNLSRALGDHSYKLQTELSAHEQQITAMPDVKQTQLTEADEFMVIACDGIWNVKGSQEVVDFVSDRLREQRKNGKPNLTQICEELLDSCLASDTAGDGSGCDNMTTIIVLFNSAGKTDQNSKKRKLQSETTDEDSVDKRLKTDDS</sequence>
<accession>A0AAU9WBR0</accession>
<keyword evidence="13" id="KW-1185">Reference proteome</keyword>
<dbReference type="InterPro" id="IPR015655">
    <property type="entry name" value="PP2C"/>
</dbReference>
<dbReference type="SUPFAM" id="SSF81606">
    <property type="entry name" value="PP2C-like"/>
    <property type="match status" value="2"/>
</dbReference>
<evidence type="ECO:0000256" key="9">
    <source>
        <dbReference type="RuleBase" id="RU003465"/>
    </source>
</evidence>
<dbReference type="PROSITE" id="PS01032">
    <property type="entry name" value="PPM_1"/>
    <property type="match status" value="1"/>
</dbReference>
<dbReference type="PANTHER" id="PTHR13832">
    <property type="entry name" value="PROTEIN PHOSPHATASE 2C"/>
    <property type="match status" value="1"/>
</dbReference>
<feature type="compositionally biased region" description="Polar residues" evidence="10">
    <location>
        <begin position="183"/>
        <end position="203"/>
    </location>
</feature>
<dbReference type="SMART" id="SM00332">
    <property type="entry name" value="PP2Cc"/>
    <property type="match status" value="1"/>
</dbReference>
<dbReference type="GO" id="GO:0046872">
    <property type="term" value="F:metal ion binding"/>
    <property type="evidence" value="ECO:0007669"/>
    <property type="project" value="UniProtKB-KW"/>
</dbReference>
<keyword evidence="8" id="KW-0464">Manganese</keyword>
<dbReference type="GO" id="GO:0004722">
    <property type="term" value="F:protein serine/threonine phosphatase activity"/>
    <property type="evidence" value="ECO:0007669"/>
    <property type="project" value="UniProtKB-EC"/>
</dbReference>
<name>A0AAU9WBR0_9CNID</name>
<dbReference type="AlphaFoldDB" id="A0AAU9WBR0"/>
<feature type="region of interest" description="Disordered" evidence="10">
    <location>
        <begin position="508"/>
        <end position="537"/>
    </location>
</feature>
<comment type="cofactor">
    <cofactor evidence="1">
        <name>Mn(2+)</name>
        <dbReference type="ChEBI" id="CHEBI:29035"/>
    </cofactor>
</comment>
<dbReference type="InterPro" id="IPR001932">
    <property type="entry name" value="PPM-type_phosphatase-like_dom"/>
</dbReference>
<evidence type="ECO:0000256" key="10">
    <source>
        <dbReference type="SAM" id="MobiDB-lite"/>
    </source>
</evidence>
<dbReference type="Proteomes" id="UP001159428">
    <property type="component" value="Unassembled WGS sequence"/>
</dbReference>
<evidence type="ECO:0000256" key="1">
    <source>
        <dbReference type="ARBA" id="ARBA00001936"/>
    </source>
</evidence>
<dbReference type="Gene3D" id="3.60.40.10">
    <property type="entry name" value="PPM-type phosphatase domain"/>
    <property type="match status" value="2"/>
</dbReference>
<keyword evidence="5 9" id="KW-0378">Hydrolase</keyword>
<evidence type="ECO:0000256" key="4">
    <source>
        <dbReference type="ARBA" id="ARBA00022723"/>
    </source>
</evidence>
<evidence type="ECO:0000256" key="2">
    <source>
        <dbReference type="ARBA" id="ARBA00006702"/>
    </source>
</evidence>
<evidence type="ECO:0000313" key="13">
    <source>
        <dbReference type="Proteomes" id="UP001159428"/>
    </source>
</evidence>
<dbReference type="InterPro" id="IPR000222">
    <property type="entry name" value="PP2C_BS"/>
</dbReference>
<dbReference type="PANTHER" id="PTHR13832:SF803">
    <property type="entry name" value="PROTEIN PHOSPHATASE 1G"/>
    <property type="match status" value="1"/>
</dbReference>
<feature type="domain" description="PPM-type phosphatase" evidence="11">
    <location>
        <begin position="23"/>
        <end position="503"/>
    </location>
</feature>
<evidence type="ECO:0000256" key="5">
    <source>
        <dbReference type="ARBA" id="ARBA00022801"/>
    </source>
</evidence>
<comment type="similarity">
    <text evidence="2 9">Belongs to the PP2C family.</text>
</comment>
<reference evidence="12 13" key="1">
    <citation type="submission" date="2022-05" db="EMBL/GenBank/DDBJ databases">
        <authorList>
            <consortium name="Genoscope - CEA"/>
            <person name="William W."/>
        </authorList>
    </citation>
    <scope>NUCLEOTIDE SEQUENCE [LARGE SCALE GENOMIC DNA]</scope>
</reference>
<dbReference type="EC" id="3.1.3.16" evidence="3"/>
<evidence type="ECO:0000256" key="8">
    <source>
        <dbReference type="ARBA" id="ARBA00023211"/>
    </source>
</evidence>
<dbReference type="Pfam" id="PF00481">
    <property type="entry name" value="PP2C"/>
    <property type="match status" value="2"/>
</dbReference>
<keyword evidence="6" id="KW-0460">Magnesium</keyword>
<comment type="caution">
    <text evidence="12">The sequence shown here is derived from an EMBL/GenBank/DDBJ whole genome shotgun (WGS) entry which is preliminary data.</text>
</comment>
<evidence type="ECO:0000313" key="12">
    <source>
        <dbReference type="EMBL" id="CAH3111319.1"/>
    </source>
</evidence>